<evidence type="ECO:0000259" key="2">
    <source>
        <dbReference type="Pfam" id="PF09990"/>
    </source>
</evidence>
<feature type="transmembrane region" description="Helical" evidence="1">
    <location>
        <begin position="76"/>
        <end position="96"/>
    </location>
</feature>
<accession>A0ABU3STU2</accession>
<dbReference type="RefSeq" id="WP_316025099.1">
    <property type="nucleotide sequence ID" value="NZ_JAWDIO010000002.1"/>
</dbReference>
<keyword evidence="1" id="KW-1133">Transmembrane helix</keyword>
<dbReference type="Proteomes" id="UP001247805">
    <property type="component" value="Unassembled WGS sequence"/>
</dbReference>
<keyword evidence="4" id="KW-1185">Reference proteome</keyword>
<feature type="transmembrane region" description="Helical" evidence="1">
    <location>
        <begin position="42"/>
        <end position="64"/>
    </location>
</feature>
<comment type="caution">
    <text evidence="3">The sequence shown here is derived from an EMBL/GenBank/DDBJ whole genome shotgun (WGS) entry which is preliminary data.</text>
</comment>
<protein>
    <submittedName>
        <fullName evidence="3">DUF2231 domain-containing protein</fullName>
    </submittedName>
</protein>
<evidence type="ECO:0000313" key="4">
    <source>
        <dbReference type="Proteomes" id="UP001247805"/>
    </source>
</evidence>
<evidence type="ECO:0000313" key="3">
    <source>
        <dbReference type="EMBL" id="MDU0353423.1"/>
    </source>
</evidence>
<name>A0ABU3STU2_9ALTE</name>
<dbReference type="EMBL" id="JAWDIO010000002">
    <property type="protein sequence ID" value="MDU0353423.1"/>
    <property type="molecule type" value="Genomic_DNA"/>
</dbReference>
<reference evidence="3 4" key="1">
    <citation type="submission" date="2023-10" db="EMBL/GenBank/DDBJ databases">
        <title>Glaciecola aquimarina strain GGW-M5 nov., isolated from a coastal seawater.</title>
        <authorList>
            <person name="Bayburt H."/>
            <person name="Kim J.M."/>
            <person name="Choi B.J."/>
            <person name="Jeon C.O."/>
        </authorList>
    </citation>
    <scope>NUCLEOTIDE SEQUENCE [LARGE SCALE GENOMIC DNA]</scope>
    <source>
        <strain evidence="3 4">KCTC 32108</strain>
    </source>
</reference>
<sequence length="224" mass="24840">MDIIQFFGRFHVLVLHLPIGILMLAALLEIHCALFNKERSKLCNLIWFWGAIAAISACILGYMLSTGGGYSEDAVFIHMAFGISVASTAIICWLFFKFKKTTSKILTTLLSCLQLFLLFSTGHYGANMTHGETYLVEHAPNFVRTLVGFEPHQEPRPPITAIEDADIYLDLIRPIFKANCISCHNDAKAKGKLNLANIEGINKGGKTANTWGNSQLEKASYIVE</sequence>
<evidence type="ECO:0000256" key="1">
    <source>
        <dbReference type="SAM" id="Phobius"/>
    </source>
</evidence>
<dbReference type="InterPro" id="IPR019251">
    <property type="entry name" value="DUF2231_TM"/>
</dbReference>
<proteinExistence type="predicted"/>
<dbReference type="Pfam" id="PF09990">
    <property type="entry name" value="DUF2231"/>
    <property type="match status" value="1"/>
</dbReference>
<feature type="transmembrane region" description="Helical" evidence="1">
    <location>
        <begin position="6"/>
        <end position="30"/>
    </location>
</feature>
<gene>
    <name evidence="3" type="ORF">RS130_05290</name>
</gene>
<feature type="domain" description="DUF2231" evidence="2">
    <location>
        <begin position="10"/>
        <end position="129"/>
    </location>
</feature>
<keyword evidence="1" id="KW-0472">Membrane</keyword>
<organism evidence="3 4">
    <name type="scientific">Paraglaciecola aquimarina</name>
    <dbReference type="NCBI Taxonomy" id="1235557"/>
    <lineage>
        <taxon>Bacteria</taxon>
        <taxon>Pseudomonadati</taxon>
        <taxon>Pseudomonadota</taxon>
        <taxon>Gammaproteobacteria</taxon>
        <taxon>Alteromonadales</taxon>
        <taxon>Alteromonadaceae</taxon>
        <taxon>Paraglaciecola</taxon>
    </lineage>
</organism>
<keyword evidence="1" id="KW-0812">Transmembrane</keyword>